<sequence length="363" mass="37236">MTAVPTETLAAVLRSADGQFDVEKVAIDAPAANEVLVRVVAAGMCHTDSLARAIGNFPIVPGHEGAGVVEAIGSAVTSLRPGDHVVMSFDSCGICAACHSGRPYHCAEFELLNFGNRRAAAHLADGKGVANRWFGQSSFAGYALAGERNAVKIPDHVDLRLAGPLGCGIMTGAGSVMNVMQLRSGDSIAVFGAGAVGLAAVMAAKLSGAGEIVAVDIHENRRALALELGADRVVDPAAGDELAVQVVGNGAPFDFSLDTTARAEVMSAATEVIGRPGLAVLVGAGFEPLTLAPASLAGKAVAYAYLGHANPQVFLPRLISLWQRGMFPFDRLVTSFPLADINQAEVASAAGSAIKPVLMMEGQ</sequence>
<evidence type="ECO:0000256" key="5">
    <source>
        <dbReference type="ARBA" id="ARBA00023002"/>
    </source>
</evidence>
<reference evidence="8 9" key="1">
    <citation type="submission" date="2019-11" db="EMBL/GenBank/DDBJ databases">
        <title>Draft genome of Amycolatopsis RM579.</title>
        <authorList>
            <person name="Duangmal K."/>
            <person name="Mingma R."/>
        </authorList>
    </citation>
    <scope>NUCLEOTIDE SEQUENCE [LARGE SCALE GENOMIC DNA]</scope>
    <source>
        <strain evidence="8 9">RM579</strain>
    </source>
</reference>
<dbReference type="Gene3D" id="3.90.180.10">
    <property type="entry name" value="Medium-chain alcohol dehydrogenases, catalytic domain"/>
    <property type="match status" value="1"/>
</dbReference>
<dbReference type="AlphaFoldDB" id="A0A6N7Z746"/>
<evidence type="ECO:0000256" key="1">
    <source>
        <dbReference type="ARBA" id="ARBA00001947"/>
    </source>
</evidence>
<feature type="domain" description="Enoyl reductase (ER)" evidence="7">
    <location>
        <begin position="18"/>
        <end position="358"/>
    </location>
</feature>
<evidence type="ECO:0000256" key="2">
    <source>
        <dbReference type="ARBA" id="ARBA00008072"/>
    </source>
</evidence>
<dbReference type="InterPro" id="IPR013154">
    <property type="entry name" value="ADH-like_N"/>
</dbReference>
<dbReference type="Gene3D" id="3.40.50.720">
    <property type="entry name" value="NAD(P)-binding Rossmann-like Domain"/>
    <property type="match status" value="1"/>
</dbReference>
<evidence type="ECO:0000313" key="9">
    <source>
        <dbReference type="Proteomes" id="UP000440096"/>
    </source>
</evidence>
<gene>
    <name evidence="8" type="ORF">GKO32_16715</name>
</gene>
<comment type="caution">
    <text evidence="8">The sequence shown here is derived from an EMBL/GenBank/DDBJ whole genome shotgun (WGS) entry which is preliminary data.</text>
</comment>
<dbReference type="SMART" id="SM00829">
    <property type="entry name" value="PKS_ER"/>
    <property type="match status" value="1"/>
</dbReference>
<dbReference type="InterPro" id="IPR020843">
    <property type="entry name" value="ER"/>
</dbReference>
<evidence type="ECO:0000256" key="6">
    <source>
        <dbReference type="RuleBase" id="RU361277"/>
    </source>
</evidence>
<organism evidence="8 9">
    <name type="scientific">Amycolatopsis pithecellobii</name>
    <dbReference type="NCBI Taxonomy" id="664692"/>
    <lineage>
        <taxon>Bacteria</taxon>
        <taxon>Bacillati</taxon>
        <taxon>Actinomycetota</taxon>
        <taxon>Actinomycetes</taxon>
        <taxon>Pseudonocardiales</taxon>
        <taxon>Pseudonocardiaceae</taxon>
        <taxon>Amycolatopsis</taxon>
    </lineage>
</organism>
<comment type="cofactor">
    <cofactor evidence="1 6">
        <name>Zn(2+)</name>
        <dbReference type="ChEBI" id="CHEBI:29105"/>
    </cofactor>
</comment>
<dbReference type="OrthoDB" id="3265141at2"/>
<dbReference type="InterPro" id="IPR002328">
    <property type="entry name" value="ADH_Zn_CS"/>
</dbReference>
<keyword evidence="5" id="KW-0560">Oxidoreductase</keyword>
<dbReference type="SUPFAM" id="SSF51735">
    <property type="entry name" value="NAD(P)-binding Rossmann-fold domains"/>
    <property type="match status" value="1"/>
</dbReference>
<dbReference type="CDD" id="cd08278">
    <property type="entry name" value="benzyl_alcohol_DH"/>
    <property type="match status" value="1"/>
</dbReference>
<evidence type="ECO:0000313" key="8">
    <source>
        <dbReference type="EMBL" id="MTD55606.1"/>
    </source>
</evidence>
<dbReference type="GO" id="GO:0016491">
    <property type="term" value="F:oxidoreductase activity"/>
    <property type="evidence" value="ECO:0007669"/>
    <property type="project" value="UniProtKB-KW"/>
</dbReference>
<evidence type="ECO:0000256" key="3">
    <source>
        <dbReference type="ARBA" id="ARBA00022723"/>
    </source>
</evidence>
<dbReference type="PROSITE" id="PS00059">
    <property type="entry name" value="ADH_ZINC"/>
    <property type="match status" value="1"/>
</dbReference>
<dbReference type="PANTHER" id="PTHR43350">
    <property type="entry name" value="NAD-DEPENDENT ALCOHOL DEHYDROGENASE"/>
    <property type="match status" value="1"/>
</dbReference>
<dbReference type="SUPFAM" id="SSF50129">
    <property type="entry name" value="GroES-like"/>
    <property type="match status" value="1"/>
</dbReference>
<evidence type="ECO:0000256" key="4">
    <source>
        <dbReference type="ARBA" id="ARBA00022833"/>
    </source>
</evidence>
<dbReference type="Proteomes" id="UP000440096">
    <property type="component" value="Unassembled WGS sequence"/>
</dbReference>
<dbReference type="PANTHER" id="PTHR43350:SF21">
    <property type="entry name" value="S-NITROSOMYCOTHIOL REDUCTASE MSCR"/>
    <property type="match status" value="1"/>
</dbReference>
<keyword evidence="4 6" id="KW-0862">Zinc</keyword>
<evidence type="ECO:0000259" key="7">
    <source>
        <dbReference type="SMART" id="SM00829"/>
    </source>
</evidence>
<dbReference type="EMBL" id="WMBA01000024">
    <property type="protein sequence ID" value="MTD55606.1"/>
    <property type="molecule type" value="Genomic_DNA"/>
</dbReference>
<keyword evidence="9" id="KW-1185">Reference proteome</keyword>
<accession>A0A6N7Z746</accession>
<dbReference type="InterPro" id="IPR036291">
    <property type="entry name" value="NAD(P)-bd_dom_sf"/>
</dbReference>
<dbReference type="RefSeq" id="WP_154757808.1">
    <property type="nucleotide sequence ID" value="NZ_WMBA01000024.1"/>
</dbReference>
<dbReference type="GO" id="GO:0008270">
    <property type="term" value="F:zinc ion binding"/>
    <property type="evidence" value="ECO:0007669"/>
    <property type="project" value="InterPro"/>
</dbReference>
<protein>
    <submittedName>
        <fullName evidence="8">Alcohol dehydrogenase catalytic domain-containing protein</fullName>
    </submittedName>
</protein>
<dbReference type="Pfam" id="PF00107">
    <property type="entry name" value="ADH_zinc_N"/>
    <property type="match status" value="1"/>
</dbReference>
<dbReference type="Pfam" id="PF08240">
    <property type="entry name" value="ADH_N"/>
    <property type="match status" value="1"/>
</dbReference>
<dbReference type="InterPro" id="IPR013149">
    <property type="entry name" value="ADH-like_C"/>
</dbReference>
<name>A0A6N7Z746_9PSEU</name>
<dbReference type="InterPro" id="IPR011032">
    <property type="entry name" value="GroES-like_sf"/>
</dbReference>
<proteinExistence type="inferred from homology"/>
<keyword evidence="3 6" id="KW-0479">Metal-binding</keyword>
<comment type="similarity">
    <text evidence="2 6">Belongs to the zinc-containing alcohol dehydrogenase family.</text>
</comment>